<evidence type="ECO:0000313" key="1">
    <source>
        <dbReference type="EMBL" id="MFC4712905.1"/>
    </source>
</evidence>
<dbReference type="InterPro" id="IPR006439">
    <property type="entry name" value="HAD-SF_hydro_IA"/>
</dbReference>
<dbReference type="PANTHER" id="PTHR43434">
    <property type="entry name" value="PHOSPHOGLYCOLATE PHOSPHATASE"/>
    <property type="match status" value="1"/>
</dbReference>
<dbReference type="InterPro" id="IPR036412">
    <property type="entry name" value="HAD-like_sf"/>
</dbReference>
<organism evidence="1 2">
    <name type="scientific">Planococcus dechangensis</name>
    <dbReference type="NCBI Taxonomy" id="1176255"/>
    <lineage>
        <taxon>Bacteria</taxon>
        <taxon>Bacillati</taxon>
        <taxon>Bacillota</taxon>
        <taxon>Bacilli</taxon>
        <taxon>Bacillales</taxon>
        <taxon>Caryophanaceae</taxon>
        <taxon>Planococcus</taxon>
    </lineage>
</organism>
<name>A0ABV9MCM2_9BACL</name>
<dbReference type="PANTHER" id="PTHR43434:SF1">
    <property type="entry name" value="PHOSPHOGLYCOLATE PHOSPHATASE"/>
    <property type="match status" value="1"/>
</dbReference>
<protein>
    <submittedName>
        <fullName evidence="1">HAD family hydrolase</fullName>
        <ecNumber evidence="1">3.-.-.-</ecNumber>
    </submittedName>
</protein>
<dbReference type="InterPro" id="IPR023214">
    <property type="entry name" value="HAD_sf"/>
</dbReference>
<comment type="caution">
    <text evidence="1">The sequence shown here is derived from an EMBL/GenBank/DDBJ whole genome shotgun (WGS) entry which is preliminary data.</text>
</comment>
<dbReference type="SUPFAM" id="SSF56784">
    <property type="entry name" value="HAD-like"/>
    <property type="match status" value="1"/>
</dbReference>
<dbReference type="Gene3D" id="3.40.50.1000">
    <property type="entry name" value="HAD superfamily/HAD-like"/>
    <property type="match status" value="1"/>
</dbReference>
<keyword evidence="1" id="KW-0378">Hydrolase</keyword>
<dbReference type="InterPro" id="IPR023198">
    <property type="entry name" value="PGP-like_dom2"/>
</dbReference>
<dbReference type="NCBIfam" id="TIGR01549">
    <property type="entry name" value="HAD-SF-IA-v1"/>
    <property type="match status" value="1"/>
</dbReference>
<dbReference type="SFLD" id="SFLDG01129">
    <property type="entry name" value="C1.5:_HAD__Beta-PGM__Phosphata"/>
    <property type="match status" value="1"/>
</dbReference>
<evidence type="ECO:0000313" key="2">
    <source>
        <dbReference type="Proteomes" id="UP001595932"/>
    </source>
</evidence>
<gene>
    <name evidence="1" type="ORF">ACFO5U_08545</name>
</gene>
<dbReference type="InterPro" id="IPR050155">
    <property type="entry name" value="HAD-like_hydrolase_sf"/>
</dbReference>
<reference evidence="2" key="1">
    <citation type="journal article" date="2019" name="Int. J. Syst. Evol. Microbiol.">
        <title>The Global Catalogue of Microorganisms (GCM) 10K type strain sequencing project: providing services to taxonomists for standard genome sequencing and annotation.</title>
        <authorList>
            <consortium name="The Broad Institute Genomics Platform"/>
            <consortium name="The Broad Institute Genome Sequencing Center for Infectious Disease"/>
            <person name="Wu L."/>
            <person name="Ma J."/>
        </authorList>
    </citation>
    <scope>NUCLEOTIDE SEQUENCE [LARGE SCALE GENOMIC DNA]</scope>
    <source>
        <strain evidence="2">CGMCC 1.12151</strain>
    </source>
</reference>
<dbReference type="RefSeq" id="WP_377278410.1">
    <property type="nucleotide sequence ID" value="NZ_JBHSGL010000005.1"/>
</dbReference>
<dbReference type="Proteomes" id="UP001595932">
    <property type="component" value="Unassembled WGS sequence"/>
</dbReference>
<dbReference type="EMBL" id="JBHSGL010000005">
    <property type="protein sequence ID" value="MFC4712905.1"/>
    <property type="molecule type" value="Genomic_DNA"/>
</dbReference>
<dbReference type="Gene3D" id="1.10.150.240">
    <property type="entry name" value="Putative phosphatase, domain 2"/>
    <property type="match status" value="1"/>
</dbReference>
<sequence>MDSIIFDLDGTLWDPLDVVTEAWNSVLAKHEEQLLSRDDIKGVMGLQHQEIGDKLFPHFSEEKHREVADQFSEVECRRLSNEGGRLYEGVEAVLDKLSEKYDLYIVSNCQEGYIESFYKYHGLDKHFLDFENAGRTGLSKGENIKLVMERNNLSNPVYVGDTTGDQQAAKAAGVPFVYAQYGFGEVDEFDHVISEFEELLALFD</sequence>
<keyword evidence="2" id="KW-1185">Reference proteome</keyword>
<dbReference type="Pfam" id="PF13419">
    <property type="entry name" value="HAD_2"/>
    <property type="match status" value="1"/>
</dbReference>
<accession>A0ABV9MCM2</accession>
<dbReference type="InterPro" id="IPR041492">
    <property type="entry name" value="HAD_2"/>
</dbReference>
<proteinExistence type="predicted"/>
<dbReference type="SFLD" id="SFLDS00003">
    <property type="entry name" value="Haloacid_Dehalogenase"/>
    <property type="match status" value="1"/>
</dbReference>
<dbReference type="EC" id="3.-.-.-" evidence="1"/>
<dbReference type="GO" id="GO:0016787">
    <property type="term" value="F:hydrolase activity"/>
    <property type="evidence" value="ECO:0007669"/>
    <property type="project" value="UniProtKB-KW"/>
</dbReference>